<evidence type="ECO:0000256" key="1">
    <source>
        <dbReference type="SAM" id="Phobius"/>
    </source>
</evidence>
<dbReference type="PANTHER" id="PTHR41324:SF1">
    <property type="entry name" value="DUF2232 DOMAIN-CONTAINING PROTEIN"/>
    <property type="match status" value="1"/>
</dbReference>
<dbReference type="Pfam" id="PF09991">
    <property type="entry name" value="DUF2232"/>
    <property type="match status" value="1"/>
</dbReference>
<gene>
    <name evidence="2" type="ORF">HMPREF9429_00462</name>
</gene>
<evidence type="ECO:0008006" key="4">
    <source>
        <dbReference type="Google" id="ProtNLM"/>
    </source>
</evidence>
<dbReference type="InterPro" id="IPR018710">
    <property type="entry name" value="DUF2232"/>
</dbReference>
<dbReference type="STRING" id="706434.HMPREF9429_00462"/>
<feature type="transmembrane region" description="Helical" evidence="1">
    <location>
        <begin position="13"/>
        <end position="38"/>
    </location>
</feature>
<keyword evidence="3" id="KW-1185">Reference proteome</keyword>
<accession>E2ZAJ9</accession>
<sequence length="317" mass="35299">MEKLRNLSVLAKLIILLVLLADLSLVVPATFPVACMLFPLPLGIAYNAYGLRRCLAVIAVMTVLAGILSTPGVALMLLAFCAPFGMLTGLFFKNAWSLKRLIIISGVFSSVLFSAFFTGLYVAFDINIFVVAGQAMTTIFEQALHNAAAAGVSQVDLINARANGKVLTEIMPYMIPSALITLSLIFVYVQAQLSRLIMAKGGLDTSPVLPLRYWEIGRPVLYLYVLAQVMQYWGTTRHIFWLNAGGINLDNFTFFLLSVNGLAVIFFFLERRIHVTVWTRTLVILVYIFIPVPVQYLTFLLGLADALFHFRRKYRIN</sequence>
<dbReference type="HOGENOM" id="CLU_068641_2_0_9"/>
<proteinExistence type="predicted"/>
<dbReference type="RefSeq" id="WP_006941292.1">
    <property type="nucleotide sequence ID" value="NZ_GL538185.1"/>
</dbReference>
<feature type="transmembrane region" description="Helical" evidence="1">
    <location>
        <begin position="252"/>
        <end position="269"/>
    </location>
</feature>
<comment type="caution">
    <text evidence="2">The sequence shown here is derived from an EMBL/GenBank/DDBJ whole genome shotgun (WGS) entry which is preliminary data.</text>
</comment>
<dbReference type="OrthoDB" id="2987886at2"/>
<dbReference type="Proteomes" id="UP000003195">
    <property type="component" value="Unassembled WGS sequence"/>
</dbReference>
<dbReference type="eggNOG" id="COG4241">
    <property type="taxonomic scope" value="Bacteria"/>
</dbReference>
<keyword evidence="1" id="KW-0812">Transmembrane</keyword>
<feature type="transmembrane region" description="Helical" evidence="1">
    <location>
        <begin position="281"/>
        <end position="304"/>
    </location>
</feature>
<dbReference type="PANTHER" id="PTHR41324">
    <property type="entry name" value="MEMBRANE PROTEIN-RELATED"/>
    <property type="match status" value="1"/>
</dbReference>
<organism evidence="2 3">
    <name type="scientific">Megasphaera micronuciformis F0359</name>
    <dbReference type="NCBI Taxonomy" id="706434"/>
    <lineage>
        <taxon>Bacteria</taxon>
        <taxon>Bacillati</taxon>
        <taxon>Bacillota</taxon>
        <taxon>Negativicutes</taxon>
        <taxon>Veillonellales</taxon>
        <taxon>Veillonellaceae</taxon>
        <taxon>Megasphaera</taxon>
    </lineage>
</organism>
<feature type="transmembrane region" description="Helical" evidence="1">
    <location>
        <begin position="74"/>
        <end position="92"/>
    </location>
</feature>
<dbReference type="EMBL" id="AECS01000011">
    <property type="protein sequence ID" value="EFQ04710.1"/>
    <property type="molecule type" value="Genomic_DNA"/>
</dbReference>
<keyword evidence="1" id="KW-1133">Transmembrane helix</keyword>
<keyword evidence="1" id="KW-0472">Membrane</keyword>
<evidence type="ECO:0000313" key="3">
    <source>
        <dbReference type="Proteomes" id="UP000003195"/>
    </source>
</evidence>
<feature type="transmembrane region" description="Helical" evidence="1">
    <location>
        <begin position="101"/>
        <end position="124"/>
    </location>
</feature>
<evidence type="ECO:0000313" key="2">
    <source>
        <dbReference type="EMBL" id="EFQ04710.1"/>
    </source>
</evidence>
<reference evidence="2 3" key="1">
    <citation type="submission" date="2010-08" db="EMBL/GenBank/DDBJ databases">
        <authorList>
            <person name="Weinstock G."/>
            <person name="Sodergren E."/>
            <person name="Clifton S."/>
            <person name="Fulton L."/>
            <person name="Fulton B."/>
            <person name="Courtney L."/>
            <person name="Fronick C."/>
            <person name="Harrison M."/>
            <person name="Strong C."/>
            <person name="Farmer C."/>
            <person name="Delahaunty K."/>
            <person name="Markovic C."/>
            <person name="Hall O."/>
            <person name="Minx P."/>
            <person name="Tomlinson C."/>
            <person name="Mitreva M."/>
            <person name="Hou S."/>
            <person name="Chen J."/>
            <person name="Wollam A."/>
            <person name="Pepin K.H."/>
            <person name="Johnson M."/>
            <person name="Bhonagiri V."/>
            <person name="Zhang X."/>
            <person name="Suruliraj S."/>
            <person name="Warren W."/>
            <person name="Chinwalla A."/>
            <person name="Mardis E.R."/>
            <person name="Wilson R.K."/>
        </authorList>
    </citation>
    <scope>NUCLEOTIDE SEQUENCE [LARGE SCALE GENOMIC DNA]</scope>
    <source>
        <strain evidence="2 3">F0359</strain>
    </source>
</reference>
<feature type="transmembrane region" description="Helical" evidence="1">
    <location>
        <begin position="221"/>
        <end position="240"/>
    </location>
</feature>
<feature type="transmembrane region" description="Helical" evidence="1">
    <location>
        <begin position="170"/>
        <end position="189"/>
    </location>
</feature>
<dbReference type="AlphaFoldDB" id="E2ZAJ9"/>
<name>E2ZAJ9_9FIRM</name>
<protein>
    <recommendedName>
        <fullName evidence="4">DUF2232 domain-containing protein</fullName>
    </recommendedName>
</protein>